<dbReference type="AlphaFoldDB" id="A0A0D2WGR4"/>
<keyword evidence="3" id="KW-1185">Reference proteome</keyword>
<dbReference type="EMBL" id="KE346360">
    <property type="protein sequence ID" value="KJE88625.1"/>
    <property type="molecule type" value="Genomic_DNA"/>
</dbReference>
<organism evidence="2 3">
    <name type="scientific">Capsaspora owczarzaki (strain ATCC 30864)</name>
    <dbReference type="NCBI Taxonomy" id="595528"/>
    <lineage>
        <taxon>Eukaryota</taxon>
        <taxon>Filasterea</taxon>
        <taxon>Capsaspora</taxon>
    </lineage>
</organism>
<dbReference type="Gene3D" id="1.20.1250.20">
    <property type="entry name" value="MFS general substrate transporter like domains"/>
    <property type="match status" value="1"/>
</dbReference>
<proteinExistence type="predicted"/>
<evidence type="ECO:0000256" key="1">
    <source>
        <dbReference type="SAM" id="Phobius"/>
    </source>
</evidence>
<keyword evidence="1" id="KW-1133">Transmembrane helix</keyword>
<gene>
    <name evidence="2" type="ORF">CAOG_000251</name>
</gene>
<dbReference type="OMA" id="IAVWPTW"/>
<keyword evidence="1" id="KW-0812">Transmembrane</keyword>
<feature type="transmembrane region" description="Helical" evidence="1">
    <location>
        <begin position="61"/>
        <end position="80"/>
    </location>
</feature>
<dbReference type="OrthoDB" id="543971at2759"/>
<feature type="transmembrane region" description="Helical" evidence="1">
    <location>
        <begin position="292"/>
        <end position="311"/>
    </location>
</feature>
<dbReference type="InParanoid" id="A0A0D2WGR4"/>
<dbReference type="eggNOG" id="ENOG502QPVU">
    <property type="taxonomic scope" value="Eukaryota"/>
</dbReference>
<protein>
    <recommendedName>
        <fullName evidence="4">ADP,ATP carrier protein</fullName>
    </recommendedName>
</protein>
<keyword evidence="1" id="KW-0472">Membrane</keyword>
<dbReference type="Proteomes" id="UP000008743">
    <property type="component" value="Unassembled WGS sequence"/>
</dbReference>
<accession>A0A0D2WGR4</accession>
<name>A0A0D2WGR4_CAPO3</name>
<reference evidence="3" key="1">
    <citation type="submission" date="2011-02" db="EMBL/GenBank/DDBJ databases">
        <title>The Genome Sequence of Capsaspora owczarzaki ATCC 30864.</title>
        <authorList>
            <person name="Russ C."/>
            <person name="Cuomo C."/>
            <person name="Burger G."/>
            <person name="Gray M.W."/>
            <person name="Holland P.W.H."/>
            <person name="King N."/>
            <person name="Lang F.B.F."/>
            <person name="Roger A.J."/>
            <person name="Ruiz-Trillo I."/>
            <person name="Young S.K."/>
            <person name="Zeng Q."/>
            <person name="Gargeya S."/>
            <person name="Alvarado L."/>
            <person name="Berlin A."/>
            <person name="Chapman S.B."/>
            <person name="Chen Z."/>
            <person name="Freedman E."/>
            <person name="Gellesch M."/>
            <person name="Goldberg J."/>
            <person name="Griggs A."/>
            <person name="Gujja S."/>
            <person name="Heilman E."/>
            <person name="Heiman D."/>
            <person name="Howarth C."/>
            <person name="Mehta T."/>
            <person name="Neiman D."/>
            <person name="Pearson M."/>
            <person name="Roberts A."/>
            <person name="Saif S."/>
            <person name="Shea T."/>
            <person name="Shenoy N."/>
            <person name="Sisk P."/>
            <person name="Stolte C."/>
            <person name="Sykes S."/>
            <person name="White J."/>
            <person name="Yandava C."/>
            <person name="Haas B."/>
            <person name="Nusbaum C."/>
            <person name="Birren B."/>
        </authorList>
    </citation>
    <scope>NUCLEOTIDE SEQUENCE</scope>
    <source>
        <strain evidence="3">ATCC 30864</strain>
    </source>
</reference>
<sequence length="470" mass="50961">MTAALPRWAQLALHTVGIKPESDPLRVIGYAFCLNFCTLTSLYIIQPLRDELAASEGGIESLPWLFMASLLVMLGANRIMARVAHNRSPARVALLAFRSFITALIAFKAALWLARGHAAVTSSLAIVFFLWSGSFTLLSMSLDWSLISLSFTSVQSTQFFGLIAAGGTLGQIFGSFLTLQLIEWTGTTALLLVAAGFLVGSLHCIRALGQTLAFHPTLPHAGTAVDGPAPTGNTTSKHPPLWRSLQAVAHSPLLVGICVHVMLFTFTASTLYFRKQQILLDSISEGDSRTGFRATLNGLIGIMTFFLQLFGTRRITAKFGMSVALCVVPLMSITGFAVLWQWPQLSTISMLVFLRKVLGFALDKPSRESLFTRVAPSERLMVKNLIDTVIFRVGDALGASVYLLQVPHHTTPAASPASAQPNELAMATPGPAIPLEAIAIAASCCWLGVCWYLGFLWRRDHARAAQHHPM</sequence>
<feature type="transmembrane region" description="Helical" evidence="1">
    <location>
        <begin position="27"/>
        <end position="46"/>
    </location>
</feature>
<evidence type="ECO:0008006" key="4">
    <source>
        <dbReference type="Google" id="ProtNLM"/>
    </source>
</evidence>
<evidence type="ECO:0000313" key="2">
    <source>
        <dbReference type="EMBL" id="KJE88625.1"/>
    </source>
</evidence>
<feature type="transmembrane region" description="Helical" evidence="1">
    <location>
        <begin position="323"/>
        <end position="342"/>
    </location>
</feature>
<evidence type="ECO:0000313" key="3">
    <source>
        <dbReference type="Proteomes" id="UP000008743"/>
    </source>
</evidence>
<feature type="transmembrane region" description="Helical" evidence="1">
    <location>
        <begin position="437"/>
        <end position="457"/>
    </location>
</feature>
<dbReference type="InterPro" id="IPR036259">
    <property type="entry name" value="MFS_trans_sf"/>
</dbReference>
<feature type="transmembrane region" description="Helical" evidence="1">
    <location>
        <begin position="119"/>
        <end position="138"/>
    </location>
</feature>
<dbReference type="PANTHER" id="PTHR43596:SF1">
    <property type="entry name" value="ADP,ATP CARRIER PROTEIN"/>
    <property type="match status" value="1"/>
</dbReference>
<feature type="transmembrane region" description="Helical" evidence="1">
    <location>
        <begin position="159"/>
        <end position="182"/>
    </location>
</feature>
<feature type="transmembrane region" description="Helical" evidence="1">
    <location>
        <begin position="188"/>
        <end position="208"/>
    </location>
</feature>
<feature type="transmembrane region" description="Helical" evidence="1">
    <location>
        <begin position="253"/>
        <end position="272"/>
    </location>
</feature>
<dbReference type="PANTHER" id="PTHR43596">
    <property type="entry name" value="ADP,ATP CARRIER PROTEIN"/>
    <property type="match status" value="1"/>
</dbReference>
<dbReference type="SUPFAM" id="SSF103473">
    <property type="entry name" value="MFS general substrate transporter"/>
    <property type="match status" value="1"/>
</dbReference>
<dbReference type="PhylomeDB" id="A0A0D2WGR4"/>
<feature type="transmembrane region" description="Helical" evidence="1">
    <location>
        <begin position="92"/>
        <end position="113"/>
    </location>
</feature>